<dbReference type="GeneTree" id="ENSGT00980000200302"/>
<dbReference type="Gene3D" id="3.10.100.10">
    <property type="entry name" value="Mannose-Binding Protein A, subunit A"/>
    <property type="match status" value="1"/>
</dbReference>
<keyword evidence="6" id="KW-1185">Reference proteome</keyword>
<feature type="signal peptide" evidence="3">
    <location>
        <begin position="1"/>
        <end position="19"/>
    </location>
</feature>
<dbReference type="Ensembl" id="ENSSLUT00000036914.1">
    <property type="protein sequence ID" value="ENSSLUP00000035802.1"/>
    <property type="gene ID" value="ENSSLUG00000015987.1"/>
</dbReference>
<dbReference type="InterPro" id="IPR001304">
    <property type="entry name" value="C-type_lectin-like"/>
</dbReference>
<accession>A0A8C9Z7A4</accession>
<dbReference type="InterPro" id="IPR018378">
    <property type="entry name" value="C-type_lectin_CS"/>
</dbReference>
<dbReference type="InterPro" id="IPR050111">
    <property type="entry name" value="C-type_lectin/snaclec_domain"/>
</dbReference>
<keyword evidence="3" id="KW-0732">Signal</keyword>
<feature type="chain" id="PRO_5034499525" description="C-type lectin domain-containing protein" evidence="3">
    <location>
        <begin position="20"/>
        <end position="207"/>
    </location>
</feature>
<protein>
    <recommendedName>
        <fullName evidence="4">C-type lectin domain-containing protein</fullName>
    </recommendedName>
</protein>
<evidence type="ECO:0000259" key="4">
    <source>
        <dbReference type="PROSITE" id="PS50041"/>
    </source>
</evidence>
<dbReference type="CDD" id="cd00037">
    <property type="entry name" value="CLECT"/>
    <property type="match status" value="1"/>
</dbReference>
<dbReference type="InterPro" id="IPR016187">
    <property type="entry name" value="CTDL_fold"/>
</dbReference>
<dbReference type="InterPro" id="IPR016186">
    <property type="entry name" value="C-type_lectin-like/link_sf"/>
</dbReference>
<dbReference type="AlphaFoldDB" id="A0A8C9Z7A4"/>
<evidence type="ECO:0000256" key="2">
    <source>
        <dbReference type="SAM" id="MobiDB-lite"/>
    </source>
</evidence>
<dbReference type="PROSITE" id="PS50041">
    <property type="entry name" value="C_TYPE_LECTIN_2"/>
    <property type="match status" value="1"/>
</dbReference>
<dbReference type="PROSITE" id="PS00615">
    <property type="entry name" value="C_TYPE_LECTIN_1"/>
    <property type="match status" value="1"/>
</dbReference>
<dbReference type="SMART" id="SM00034">
    <property type="entry name" value="CLECT"/>
    <property type="match status" value="1"/>
</dbReference>
<evidence type="ECO:0000313" key="6">
    <source>
        <dbReference type="Proteomes" id="UP000694568"/>
    </source>
</evidence>
<dbReference type="Pfam" id="PF00059">
    <property type="entry name" value="Lectin_C"/>
    <property type="match status" value="1"/>
</dbReference>
<proteinExistence type="predicted"/>
<name>A0A8C9Z7A4_SANLU</name>
<feature type="region of interest" description="Disordered" evidence="2">
    <location>
        <begin position="34"/>
        <end position="61"/>
    </location>
</feature>
<organism evidence="5 6">
    <name type="scientific">Sander lucioperca</name>
    <name type="common">Pike-perch</name>
    <name type="synonym">Perca lucioperca</name>
    <dbReference type="NCBI Taxonomy" id="283035"/>
    <lineage>
        <taxon>Eukaryota</taxon>
        <taxon>Metazoa</taxon>
        <taxon>Chordata</taxon>
        <taxon>Craniata</taxon>
        <taxon>Vertebrata</taxon>
        <taxon>Euteleostomi</taxon>
        <taxon>Actinopterygii</taxon>
        <taxon>Neopterygii</taxon>
        <taxon>Teleostei</taxon>
        <taxon>Neoteleostei</taxon>
        <taxon>Acanthomorphata</taxon>
        <taxon>Eupercaria</taxon>
        <taxon>Perciformes</taxon>
        <taxon>Percoidei</taxon>
        <taxon>Percidae</taxon>
        <taxon>Luciopercinae</taxon>
        <taxon>Sander</taxon>
    </lineage>
</organism>
<evidence type="ECO:0000313" key="5">
    <source>
        <dbReference type="Ensembl" id="ENSSLUP00000035802.1"/>
    </source>
</evidence>
<evidence type="ECO:0000256" key="1">
    <source>
        <dbReference type="ARBA" id="ARBA00023157"/>
    </source>
</evidence>
<reference evidence="5" key="2">
    <citation type="submission" date="2025-09" db="UniProtKB">
        <authorList>
            <consortium name="Ensembl"/>
        </authorList>
    </citation>
    <scope>IDENTIFICATION</scope>
</reference>
<dbReference type="SUPFAM" id="SSF56436">
    <property type="entry name" value="C-type lectin-like"/>
    <property type="match status" value="1"/>
</dbReference>
<sequence length="207" mass="22540">MKILLVLSVLLCAALSIRAATVVVAEAAAVPQENQPAPESVVPAEAAAVPQENQPAPESEMDAATDVADGREPVQHQARFDFCLEGWHSFRGNCYLLANQAYSWSSAENYCAGFGGSLASVHNVLEYNFLQRLVKTGGHTYAWIGGYYFQGFWRWEDGSVFDYTNQGSMSSTSSYQCLLVNSQTSKGWSNTACTSGYPVVCQIRPNC</sequence>
<reference evidence="5" key="1">
    <citation type="submission" date="2025-08" db="UniProtKB">
        <authorList>
            <consortium name="Ensembl"/>
        </authorList>
    </citation>
    <scope>IDENTIFICATION</scope>
</reference>
<dbReference type="Proteomes" id="UP000694568">
    <property type="component" value="Unplaced"/>
</dbReference>
<keyword evidence="1" id="KW-1015">Disulfide bond</keyword>
<dbReference type="PANTHER" id="PTHR22803">
    <property type="entry name" value="MANNOSE, PHOSPHOLIPASE, LECTIN RECEPTOR RELATED"/>
    <property type="match status" value="1"/>
</dbReference>
<feature type="compositionally biased region" description="Low complexity" evidence="2">
    <location>
        <begin position="34"/>
        <end position="58"/>
    </location>
</feature>
<feature type="domain" description="C-type lectin" evidence="4">
    <location>
        <begin position="90"/>
        <end position="202"/>
    </location>
</feature>
<evidence type="ECO:0000256" key="3">
    <source>
        <dbReference type="SAM" id="SignalP"/>
    </source>
</evidence>